<keyword evidence="2" id="KW-1133">Transmembrane helix</keyword>
<dbReference type="EMBL" id="BMCI01000002">
    <property type="protein sequence ID" value="GGC53004.1"/>
    <property type="molecule type" value="Genomic_DNA"/>
</dbReference>
<organism evidence="3 4">
    <name type="scientific">Haloferax sulfurifontis</name>
    <dbReference type="NCBI Taxonomy" id="255616"/>
    <lineage>
        <taxon>Archaea</taxon>
        <taxon>Methanobacteriati</taxon>
        <taxon>Methanobacteriota</taxon>
        <taxon>Stenosarchaea group</taxon>
        <taxon>Halobacteria</taxon>
        <taxon>Halobacteriales</taxon>
        <taxon>Haloferacaceae</taxon>
        <taxon>Haloferax</taxon>
    </lineage>
</organism>
<keyword evidence="2" id="KW-0472">Membrane</keyword>
<gene>
    <name evidence="3" type="ORF">GCM10007209_13400</name>
</gene>
<proteinExistence type="predicted"/>
<dbReference type="AlphaFoldDB" id="A0A830DUY9"/>
<comment type="caution">
    <text evidence="3">The sequence shown here is derived from an EMBL/GenBank/DDBJ whole genome shotgun (WGS) entry which is preliminary data.</text>
</comment>
<name>A0A830DUY9_9EURY</name>
<feature type="region of interest" description="Disordered" evidence="1">
    <location>
        <begin position="104"/>
        <end position="131"/>
    </location>
</feature>
<accession>A0A830DUY9</accession>
<evidence type="ECO:0000313" key="4">
    <source>
        <dbReference type="Proteomes" id="UP000646833"/>
    </source>
</evidence>
<evidence type="ECO:0000313" key="3">
    <source>
        <dbReference type="EMBL" id="GGC53004.1"/>
    </source>
</evidence>
<dbReference type="RefSeq" id="WP_188423640.1">
    <property type="nucleotide sequence ID" value="NZ_BMCI01000002.1"/>
</dbReference>
<evidence type="ECO:0000256" key="2">
    <source>
        <dbReference type="SAM" id="Phobius"/>
    </source>
</evidence>
<reference evidence="3" key="1">
    <citation type="journal article" date="2014" name="Int. J. Syst. Evol. Microbiol.">
        <title>Complete genome sequence of Corynebacterium casei LMG S-19264T (=DSM 44701T), isolated from a smear-ripened cheese.</title>
        <authorList>
            <consortium name="US DOE Joint Genome Institute (JGI-PGF)"/>
            <person name="Walter F."/>
            <person name="Albersmeier A."/>
            <person name="Kalinowski J."/>
            <person name="Ruckert C."/>
        </authorList>
    </citation>
    <scope>NUCLEOTIDE SEQUENCE</scope>
    <source>
        <strain evidence="3">CCM 7217</strain>
    </source>
</reference>
<sequence>MSATNVLEIIGAPEAVRERVGGGPSYITGGEPSPWNFSIDGGTILGAELDGGGYDKVHGDTVQGSIGGDRDAVEFTGEIEDGVEDGIYAPDWATLRLNGEVIQEGETGSASSPTSTESPGGSSSPSTTGAAESAPLVGWLLDGDGSRRNLLALAAAAVVAIGAVVFGGGD</sequence>
<protein>
    <submittedName>
        <fullName evidence="3">Uncharacterized protein</fullName>
    </submittedName>
</protein>
<keyword evidence="2" id="KW-0812">Transmembrane</keyword>
<feature type="transmembrane region" description="Helical" evidence="2">
    <location>
        <begin position="150"/>
        <end position="169"/>
    </location>
</feature>
<reference evidence="3" key="2">
    <citation type="submission" date="2020-09" db="EMBL/GenBank/DDBJ databases">
        <authorList>
            <person name="Sun Q."/>
            <person name="Sedlacek I."/>
        </authorList>
    </citation>
    <scope>NUCLEOTIDE SEQUENCE</scope>
    <source>
        <strain evidence="3">CCM 7217</strain>
    </source>
</reference>
<evidence type="ECO:0000256" key="1">
    <source>
        <dbReference type="SAM" id="MobiDB-lite"/>
    </source>
</evidence>
<dbReference type="Proteomes" id="UP000646833">
    <property type="component" value="Unassembled WGS sequence"/>
</dbReference>